<feature type="domain" description="Autotransporter" evidence="2">
    <location>
        <begin position="271"/>
        <end position="542"/>
    </location>
</feature>
<dbReference type="InterPro" id="IPR036709">
    <property type="entry name" value="Autotransporte_beta_dom_sf"/>
</dbReference>
<feature type="compositionally biased region" description="Pro residues" evidence="1">
    <location>
        <begin position="212"/>
        <end position="228"/>
    </location>
</feature>
<dbReference type="PANTHER" id="PTHR35037:SF2">
    <property type="match status" value="1"/>
</dbReference>
<dbReference type="Proteomes" id="UP000826990">
    <property type="component" value="Chromosome"/>
</dbReference>
<evidence type="ECO:0000256" key="1">
    <source>
        <dbReference type="SAM" id="MobiDB-lite"/>
    </source>
</evidence>
<dbReference type="InterPro" id="IPR005546">
    <property type="entry name" value="Autotransporte_beta"/>
</dbReference>
<dbReference type="SUPFAM" id="SSF103515">
    <property type="entry name" value="Autotransporter"/>
    <property type="match status" value="1"/>
</dbReference>
<evidence type="ECO:0000259" key="2">
    <source>
        <dbReference type="PROSITE" id="PS51208"/>
    </source>
</evidence>
<dbReference type="GO" id="GO:0019867">
    <property type="term" value="C:outer membrane"/>
    <property type="evidence" value="ECO:0007669"/>
    <property type="project" value="InterPro"/>
</dbReference>
<evidence type="ECO:0000313" key="3">
    <source>
        <dbReference type="EMBL" id="QYD28839.1"/>
    </source>
</evidence>
<dbReference type="Pfam" id="PF03797">
    <property type="entry name" value="Autotransporter"/>
    <property type="match status" value="1"/>
</dbReference>
<feature type="region of interest" description="Disordered" evidence="1">
    <location>
        <begin position="204"/>
        <end position="232"/>
    </location>
</feature>
<organism evidence="3 4">
    <name type="scientific">Enterobacter asburiae</name>
    <dbReference type="NCBI Taxonomy" id="61645"/>
    <lineage>
        <taxon>Bacteria</taxon>
        <taxon>Pseudomonadati</taxon>
        <taxon>Pseudomonadota</taxon>
        <taxon>Gammaproteobacteria</taxon>
        <taxon>Enterobacterales</taxon>
        <taxon>Enterobacteriaceae</taxon>
        <taxon>Enterobacter</taxon>
        <taxon>Enterobacter cloacae complex</taxon>
    </lineage>
</organism>
<sequence>MKDSTVTGKTNLLKISGTSAVNTVGFSGSTLSGAITSSSGADQSVNIDSSAWNGSAGKTGTGALALNISNGSTWINNAATDVDAISLTGASNIVMDGGNIHTASLSDSAPTTLLAAASPTASTIYSTYNAETGSAYVLTADKATGSFNAGVTSNSSGAAGDMTGNTIVQVTDGSGATFNSMQNDVGVYRYESHSVANADGSTSVILDNFTPEPTPEPTPGPNPNPNPNPNSRTLSTAAQAAVNTRAAAMSIWSDEQDALNRRLDHERLTGSSDGTVNAWGSYYGGYHRQQMEQTSTAYDQTNNGFMLGADKRVDIAPGNLLFGFAATRGYSDVNMHDGGSAGTDVDSYGASLYTSLRLNNGLFFDASIKGTHLKNDISVTSLDGGHTTGDYNNNGFGGAFKTGYHKQFNAWYIEPYAQISYARYNSVDYKLKNGLHTKDDGSTSLGLEGGVNAGMAMALNNGTEVRPYVHLAVAGETENGNTMDINGEKINDSTDGSRGIVGLGADVKLTKNLSGWAGANYAKGQDNYESPWMLNAGVGYTW</sequence>
<gene>
    <name evidence="3" type="ORF">KZX48_10855</name>
</gene>
<name>A0AAQ0EYV6_ENTAS</name>
<dbReference type="RefSeq" id="WP_165356695.1">
    <property type="nucleotide sequence ID" value="NZ_CABMNW010000005.1"/>
</dbReference>
<proteinExistence type="predicted"/>
<dbReference type="AlphaFoldDB" id="A0AAQ0EYV6"/>
<dbReference type="NCBIfam" id="TIGR01414">
    <property type="entry name" value="autotrans_barl"/>
    <property type="match status" value="1"/>
</dbReference>
<dbReference type="EMBL" id="CP080107">
    <property type="protein sequence ID" value="QYD28839.1"/>
    <property type="molecule type" value="Genomic_DNA"/>
</dbReference>
<dbReference type="PANTHER" id="PTHR35037">
    <property type="entry name" value="C-TERMINAL REGION OF AIDA-LIKE PROTEIN"/>
    <property type="match status" value="1"/>
</dbReference>
<dbReference type="InterPro" id="IPR003991">
    <property type="entry name" value="Pertactin_virulence_factor"/>
</dbReference>
<dbReference type="InterPro" id="IPR006315">
    <property type="entry name" value="OM_autotransptr_brl_dom"/>
</dbReference>
<dbReference type="PRINTS" id="PR01484">
    <property type="entry name" value="PRTACTNFAMLY"/>
</dbReference>
<reference evidence="3" key="1">
    <citation type="submission" date="2021-07" db="EMBL/GenBank/DDBJ databases">
        <title>Characterization of Emerging Pathogens Carrying KPC-2 Gene in IncP-6 Plasmids Isolated from Urban Sewage in Argentina.</title>
        <authorList>
            <person name="Ghiglione B."/>
            <person name="Haim M.S."/>
            <person name="Dropa M."/>
        </authorList>
    </citation>
    <scope>NUCLEOTIDE SEQUENCE</scope>
    <source>
        <strain evidence="3">WW-19C</strain>
    </source>
</reference>
<dbReference type="Gene3D" id="2.40.128.130">
    <property type="entry name" value="Autotransporter beta-domain"/>
    <property type="match status" value="1"/>
</dbReference>
<accession>A0AAQ0EYV6</accession>
<dbReference type="PROSITE" id="PS51208">
    <property type="entry name" value="AUTOTRANSPORTER"/>
    <property type="match status" value="1"/>
</dbReference>
<dbReference type="InterPro" id="IPR051551">
    <property type="entry name" value="Autotransporter_adhesion"/>
</dbReference>
<protein>
    <submittedName>
        <fullName evidence="3">Autotransporter outer membrane beta-barrel domain-containing protein</fullName>
    </submittedName>
</protein>
<evidence type="ECO:0000313" key="4">
    <source>
        <dbReference type="Proteomes" id="UP000826990"/>
    </source>
</evidence>
<dbReference type="SMART" id="SM00869">
    <property type="entry name" value="Autotransporter"/>
    <property type="match status" value="1"/>
</dbReference>